<dbReference type="RefSeq" id="WP_009193784.1">
    <property type="nucleotide sequence ID" value="NZ_AODQ01000005.1"/>
</dbReference>
<dbReference type="Pfam" id="PF12146">
    <property type="entry name" value="Hydrolase_4"/>
    <property type="match status" value="1"/>
</dbReference>
<dbReference type="InterPro" id="IPR022742">
    <property type="entry name" value="Hydrolase_4"/>
</dbReference>
<keyword evidence="5" id="KW-1185">Reference proteome</keyword>
<evidence type="ECO:0000256" key="1">
    <source>
        <dbReference type="ARBA" id="ARBA00010884"/>
    </source>
</evidence>
<comment type="caution">
    <text evidence="4">The sequence shown here is derived from an EMBL/GenBank/DDBJ whole genome shotgun (WGS) entry which is preliminary data.</text>
</comment>
<evidence type="ECO:0000259" key="3">
    <source>
        <dbReference type="Pfam" id="PF12146"/>
    </source>
</evidence>
<dbReference type="InterPro" id="IPR050960">
    <property type="entry name" value="AB_hydrolase_4_sf"/>
</dbReference>
<dbReference type="InterPro" id="IPR029058">
    <property type="entry name" value="AB_hydrolase_fold"/>
</dbReference>
<dbReference type="OrthoDB" id="332676at2"/>
<accession>M7NB24</accession>
<dbReference type="PATRIC" id="fig|1279009.4.peg.376"/>
<keyword evidence="4" id="KW-0378">Hydrolase</keyword>
<dbReference type="GO" id="GO:0034338">
    <property type="term" value="F:short-chain carboxylesterase activity"/>
    <property type="evidence" value="ECO:0007669"/>
    <property type="project" value="TreeGrafter"/>
</dbReference>
<feature type="active site" description="Charge relay system" evidence="2">
    <location>
        <position position="138"/>
    </location>
</feature>
<feature type="active site" description="Charge relay system" evidence="2">
    <location>
        <position position="266"/>
    </location>
</feature>
<dbReference type="eggNOG" id="COG0429">
    <property type="taxonomic scope" value="Bacteria"/>
</dbReference>
<dbReference type="PIRSF" id="PIRSF005211">
    <property type="entry name" value="Ab_hydro_YheT"/>
    <property type="match status" value="1"/>
</dbReference>
<dbReference type="InterPro" id="IPR012020">
    <property type="entry name" value="ABHD4"/>
</dbReference>
<evidence type="ECO:0000313" key="5">
    <source>
        <dbReference type="Proteomes" id="UP000011910"/>
    </source>
</evidence>
<gene>
    <name evidence="4" type="ORF">ADICEAN_00375</name>
</gene>
<dbReference type="STRING" id="1279009.ADICEAN_00375"/>
<dbReference type="GO" id="GO:0047372">
    <property type="term" value="F:monoacylglycerol lipase activity"/>
    <property type="evidence" value="ECO:0007669"/>
    <property type="project" value="TreeGrafter"/>
</dbReference>
<feature type="active site" description="Charge relay system" evidence="2">
    <location>
        <position position="295"/>
    </location>
</feature>
<comment type="similarity">
    <text evidence="1">Belongs to the AB hydrolase superfamily. AB hydrolase 4 family.</text>
</comment>
<evidence type="ECO:0000313" key="4">
    <source>
        <dbReference type="EMBL" id="EMR04477.1"/>
    </source>
</evidence>
<dbReference type="PANTHER" id="PTHR10794">
    <property type="entry name" value="ABHYDROLASE DOMAIN-CONTAINING PROTEIN"/>
    <property type="match status" value="1"/>
</dbReference>
<dbReference type="PANTHER" id="PTHR10794:SF94">
    <property type="entry name" value="ESTERASE YHET-RELATED"/>
    <property type="match status" value="1"/>
</dbReference>
<dbReference type="Gene3D" id="3.40.50.1820">
    <property type="entry name" value="alpha/beta hydrolase"/>
    <property type="match status" value="1"/>
</dbReference>
<dbReference type="AlphaFoldDB" id="M7NB24"/>
<dbReference type="Proteomes" id="UP000011910">
    <property type="component" value="Unassembled WGS sequence"/>
</dbReference>
<protein>
    <submittedName>
        <fullName evidence="4">Putative hydrolase</fullName>
    </submittedName>
</protein>
<dbReference type="SUPFAM" id="SSF53474">
    <property type="entry name" value="alpha/beta-Hydrolases"/>
    <property type="match status" value="1"/>
</dbReference>
<feature type="domain" description="Serine aminopeptidase S33" evidence="3">
    <location>
        <begin position="60"/>
        <end position="207"/>
    </location>
</feature>
<dbReference type="EMBL" id="AODQ01000005">
    <property type="protein sequence ID" value="EMR04477.1"/>
    <property type="molecule type" value="Genomic_DNA"/>
</dbReference>
<sequence>MPLLPATPYSPPFYLFNRHLETIVPSTLRKVALPPYERERFVTPDDDFLDLDWLRQGSGQLVIISHGLEGSSDRPYVKGMAKVFWERGWDVLAWNCRSCSGEMNRAERMYHHGATDDLAAVVEHVRSAYSKIALTGFSMGGSMTLKYLGEMGAGVPKEIYRAAVFSVPCDLGSSARALSSWDNTLYRKRFMRKLYKKLQQKLQLQPHLPIDLDRFKEIKGFPDFDTCYTAPLHGFKDSADFYAQASSGQFIPHIQVPTLLANALNDPMLPLSCFPVEMALTHPYLYLEMPRRGGHVGFSQGKNKPTWAEVRALAFITEKLS</sequence>
<evidence type="ECO:0000256" key="2">
    <source>
        <dbReference type="PIRSR" id="PIRSR005211-1"/>
    </source>
</evidence>
<proteinExistence type="inferred from homology"/>
<name>M7NB24_9BACT</name>
<reference evidence="4 5" key="1">
    <citation type="journal article" date="2013" name="Genome Announc.">
        <title>Draft Genome Sequence of Cesiribacter andamanensis Strain AMV16T, Isolated from a Soil Sample from a Mud Volcano in the Andaman Islands, India.</title>
        <authorList>
            <person name="Shivaji S."/>
            <person name="Ara S."/>
            <person name="Begum Z."/>
            <person name="Srinivas T.N."/>
            <person name="Singh A."/>
            <person name="Kumar Pinnaka A."/>
        </authorList>
    </citation>
    <scope>NUCLEOTIDE SEQUENCE [LARGE SCALE GENOMIC DNA]</scope>
    <source>
        <strain evidence="4 5">AMV16</strain>
    </source>
</reference>
<organism evidence="4 5">
    <name type="scientific">Cesiribacter andamanensis AMV16</name>
    <dbReference type="NCBI Taxonomy" id="1279009"/>
    <lineage>
        <taxon>Bacteria</taxon>
        <taxon>Pseudomonadati</taxon>
        <taxon>Bacteroidota</taxon>
        <taxon>Cytophagia</taxon>
        <taxon>Cytophagales</taxon>
        <taxon>Cesiribacteraceae</taxon>
        <taxon>Cesiribacter</taxon>
    </lineage>
</organism>